<reference evidence="1 2" key="1">
    <citation type="submission" date="2018-01" db="EMBL/GenBank/DDBJ databases">
        <title>The draft genome sequence of Cohaesibacter sp. H1304.</title>
        <authorList>
            <person name="Wang N.-N."/>
            <person name="Du Z.-J."/>
        </authorList>
    </citation>
    <scope>NUCLEOTIDE SEQUENCE [LARGE SCALE GENOMIC DNA]</scope>
    <source>
        <strain evidence="1 2">H1304</strain>
    </source>
</reference>
<gene>
    <name evidence="1" type="ORF">C0081_17380</name>
</gene>
<proteinExistence type="predicted"/>
<dbReference type="AlphaFoldDB" id="A0A2N5XN13"/>
<comment type="caution">
    <text evidence="1">The sequence shown here is derived from an EMBL/GenBank/DDBJ whole genome shotgun (WGS) entry which is preliminary data.</text>
</comment>
<evidence type="ECO:0000313" key="1">
    <source>
        <dbReference type="EMBL" id="PLW75875.1"/>
    </source>
</evidence>
<evidence type="ECO:0008006" key="3">
    <source>
        <dbReference type="Google" id="ProtNLM"/>
    </source>
</evidence>
<dbReference type="EMBL" id="PKUQ01000042">
    <property type="protein sequence ID" value="PLW75875.1"/>
    <property type="molecule type" value="Genomic_DNA"/>
</dbReference>
<organism evidence="1 2">
    <name type="scientific">Cohaesibacter celericrescens</name>
    <dbReference type="NCBI Taxonomy" id="2067669"/>
    <lineage>
        <taxon>Bacteria</taxon>
        <taxon>Pseudomonadati</taxon>
        <taxon>Pseudomonadota</taxon>
        <taxon>Alphaproteobacteria</taxon>
        <taxon>Hyphomicrobiales</taxon>
        <taxon>Cohaesibacteraceae</taxon>
    </lineage>
</organism>
<sequence>MLIAGFLLTTPAFSYDGQEYVVCRLNPNGDNYLSLRTCGSTRCREIMRLGPNTPLRSWEPYGQSGWRQVDVLPYLDARGGNYTSGWVFERYICEVRY</sequence>
<dbReference type="Proteomes" id="UP000234881">
    <property type="component" value="Unassembled WGS sequence"/>
</dbReference>
<accession>A0A2N5XN13</accession>
<keyword evidence="2" id="KW-1185">Reference proteome</keyword>
<name>A0A2N5XN13_9HYPH</name>
<evidence type="ECO:0000313" key="2">
    <source>
        <dbReference type="Proteomes" id="UP000234881"/>
    </source>
</evidence>
<protein>
    <recommendedName>
        <fullName evidence="3">SH3 domain-containing protein</fullName>
    </recommendedName>
</protein>